<dbReference type="SUPFAM" id="SSF51905">
    <property type="entry name" value="FAD/NAD(P)-binding domain"/>
    <property type="match status" value="1"/>
</dbReference>
<keyword evidence="7" id="KW-1133">Transmembrane helix</keyword>
<dbReference type="Proteomes" id="UP000695007">
    <property type="component" value="Unplaced"/>
</dbReference>
<dbReference type="PROSITE" id="PS00623">
    <property type="entry name" value="GMC_OXRED_1"/>
    <property type="match status" value="1"/>
</dbReference>
<evidence type="ECO:0000256" key="4">
    <source>
        <dbReference type="ARBA" id="ARBA00022827"/>
    </source>
</evidence>
<dbReference type="GO" id="GO:0016614">
    <property type="term" value="F:oxidoreductase activity, acting on CH-OH group of donors"/>
    <property type="evidence" value="ECO:0007669"/>
    <property type="project" value="InterPro"/>
</dbReference>
<evidence type="ECO:0000256" key="6">
    <source>
        <dbReference type="RuleBase" id="RU003968"/>
    </source>
</evidence>
<dbReference type="InterPro" id="IPR036188">
    <property type="entry name" value="FAD/NAD-bd_sf"/>
</dbReference>
<proteinExistence type="inferred from homology"/>
<evidence type="ECO:0000313" key="11">
    <source>
        <dbReference type="RefSeq" id="XP_011499717.1"/>
    </source>
</evidence>
<keyword evidence="7" id="KW-0812">Transmembrane</keyword>
<feature type="binding site" evidence="5">
    <location>
        <position position="236"/>
    </location>
    <ligand>
        <name>FAD</name>
        <dbReference type="ChEBI" id="CHEBI:57692"/>
    </ligand>
</feature>
<feature type="non-terminal residue" evidence="11">
    <location>
        <position position="584"/>
    </location>
</feature>
<evidence type="ECO:0000256" key="1">
    <source>
        <dbReference type="ARBA" id="ARBA00001974"/>
    </source>
</evidence>
<dbReference type="InterPro" id="IPR007867">
    <property type="entry name" value="GMC_OxRtase_C"/>
</dbReference>
<dbReference type="KEGG" id="csol:105363665"/>
<sequence length="584" mass="65691">MILLKFIYYIIYSIGVIVFMCYVDILYMYNFYQDWLFCDIKNNSEYDYLIVGAGSSGSVLATQLSKVKANVLLIEAGGTPINFFDIPVLAPLLLNTVYDWKYVTVPQKNACKGLNNNQSIWSAGKILGGSSRLNYMVYVQGHPDDYNPWLSDIKEPIVDRGGSLYVSNKNWYSKLSDAILQGVTELSYSLRNYNKVLPTDFMKPYLTIKNGERWSTDRLISESNDIKLKILTNSFVNKILFKSKKAVGVEFLRNNQIYRVFAKSGVILCAGTIGTPKLLMLSGIGPKQNLEKHNIKIVADLPVGKNLMDHIITGVDLVILNTSVALSIADIINPFSLLEYYLFKTGPWTSSGVDVIGTLHSQLQNNKTSVPDLQIMTFPVGLSQDNGVLLRKNLGISDKIFNEYFAPLVYKTAVTIAPVLLHPQSIGEIQLRSSDFHDNPIIDPNYLSEEEDVLKLVDGIEFIKRLINTKAMKELGAILYEKPFPGCENITFDTINYWKCYIKHLTFSTYHPIGTCRMGDVVDSKFRVYETKNLYVVDASVFPKLPSGNINAPVVMLSEKAAGLFIKDFTDGTKKTYKCYKSDV</sequence>
<dbReference type="Pfam" id="PF05199">
    <property type="entry name" value="GMC_oxred_C"/>
    <property type="match status" value="1"/>
</dbReference>
<evidence type="ECO:0000256" key="2">
    <source>
        <dbReference type="ARBA" id="ARBA00010790"/>
    </source>
</evidence>
<evidence type="ECO:0000259" key="9">
    <source>
        <dbReference type="PROSITE" id="PS00624"/>
    </source>
</evidence>
<evidence type="ECO:0000313" key="10">
    <source>
        <dbReference type="Proteomes" id="UP000695007"/>
    </source>
</evidence>
<keyword evidence="3 6" id="KW-0285">Flavoprotein</keyword>
<keyword evidence="4 5" id="KW-0274">FAD</keyword>
<dbReference type="InterPro" id="IPR000172">
    <property type="entry name" value="GMC_OxRdtase_N"/>
</dbReference>
<dbReference type="AlphaFoldDB" id="A0AAJ6YKF0"/>
<dbReference type="SUPFAM" id="SSF54373">
    <property type="entry name" value="FAD-linked reductases, C-terminal domain"/>
    <property type="match status" value="1"/>
</dbReference>
<accession>A0AAJ6YKF0</accession>
<keyword evidence="7" id="KW-0472">Membrane</keyword>
<organism evidence="10 11">
    <name type="scientific">Ceratosolen solmsi marchali</name>
    <dbReference type="NCBI Taxonomy" id="326594"/>
    <lineage>
        <taxon>Eukaryota</taxon>
        <taxon>Metazoa</taxon>
        <taxon>Ecdysozoa</taxon>
        <taxon>Arthropoda</taxon>
        <taxon>Hexapoda</taxon>
        <taxon>Insecta</taxon>
        <taxon>Pterygota</taxon>
        <taxon>Neoptera</taxon>
        <taxon>Endopterygota</taxon>
        <taxon>Hymenoptera</taxon>
        <taxon>Apocrita</taxon>
        <taxon>Proctotrupomorpha</taxon>
        <taxon>Chalcidoidea</taxon>
        <taxon>Agaonidae</taxon>
        <taxon>Agaoninae</taxon>
        <taxon>Ceratosolen</taxon>
    </lineage>
</organism>
<evidence type="ECO:0000256" key="7">
    <source>
        <dbReference type="SAM" id="Phobius"/>
    </source>
</evidence>
<name>A0AAJ6YKF0_9HYME</name>
<feature type="transmembrane region" description="Helical" evidence="7">
    <location>
        <begin position="6"/>
        <end position="27"/>
    </location>
</feature>
<evidence type="ECO:0000256" key="3">
    <source>
        <dbReference type="ARBA" id="ARBA00022630"/>
    </source>
</evidence>
<evidence type="ECO:0000259" key="8">
    <source>
        <dbReference type="PROSITE" id="PS00623"/>
    </source>
</evidence>
<dbReference type="GO" id="GO:0050660">
    <property type="term" value="F:flavin adenine dinucleotide binding"/>
    <property type="evidence" value="ECO:0007669"/>
    <property type="project" value="InterPro"/>
</dbReference>
<comment type="similarity">
    <text evidence="2 6">Belongs to the GMC oxidoreductase family.</text>
</comment>
<dbReference type="Gene3D" id="3.30.560.10">
    <property type="entry name" value="Glucose Oxidase, domain 3"/>
    <property type="match status" value="2"/>
</dbReference>
<gene>
    <name evidence="11" type="primary">LOC105363665</name>
</gene>
<feature type="domain" description="Glucose-methanol-choline oxidoreductase N-terminal" evidence="8">
    <location>
        <begin position="124"/>
        <end position="147"/>
    </location>
</feature>
<dbReference type="RefSeq" id="XP_011499717.1">
    <property type="nucleotide sequence ID" value="XM_011501415.1"/>
</dbReference>
<dbReference type="Gene3D" id="3.50.50.60">
    <property type="entry name" value="FAD/NAD(P)-binding domain"/>
    <property type="match status" value="2"/>
</dbReference>
<dbReference type="InterPro" id="IPR012132">
    <property type="entry name" value="GMC_OxRdtase"/>
</dbReference>
<feature type="domain" description="Glucose-methanol-choline oxidoreductase N-terminal" evidence="9">
    <location>
        <begin position="271"/>
        <end position="285"/>
    </location>
</feature>
<keyword evidence="10" id="KW-1185">Reference proteome</keyword>
<dbReference type="PIRSF" id="PIRSF000137">
    <property type="entry name" value="Alcohol_oxidase"/>
    <property type="match status" value="1"/>
</dbReference>
<protein>
    <submittedName>
        <fullName evidence="11">Glucose dehydrogenase [FAD, quinone]-like</fullName>
    </submittedName>
</protein>
<comment type="cofactor">
    <cofactor evidence="1 5">
        <name>FAD</name>
        <dbReference type="ChEBI" id="CHEBI:57692"/>
    </cofactor>
</comment>
<evidence type="ECO:0000256" key="5">
    <source>
        <dbReference type="PIRSR" id="PIRSR000137-2"/>
    </source>
</evidence>
<dbReference type="PANTHER" id="PTHR11552:SF147">
    <property type="entry name" value="CHOLINE DEHYDROGENASE, MITOCHONDRIAL"/>
    <property type="match status" value="1"/>
</dbReference>
<dbReference type="GeneID" id="105363665"/>
<reference evidence="11" key="1">
    <citation type="submission" date="2025-08" db="UniProtKB">
        <authorList>
            <consortium name="RefSeq"/>
        </authorList>
    </citation>
    <scope>IDENTIFICATION</scope>
</reference>
<dbReference type="Pfam" id="PF00732">
    <property type="entry name" value="GMC_oxred_N"/>
    <property type="match status" value="1"/>
</dbReference>
<feature type="binding site" evidence="5">
    <location>
        <begin position="134"/>
        <end position="137"/>
    </location>
    <ligand>
        <name>FAD</name>
        <dbReference type="ChEBI" id="CHEBI:57692"/>
    </ligand>
</feature>
<dbReference type="PANTHER" id="PTHR11552">
    <property type="entry name" value="GLUCOSE-METHANOL-CHOLINE GMC OXIDOREDUCTASE"/>
    <property type="match status" value="1"/>
</dbReference>
<dbReference type="PROSITE" id="PS00624">
    <property type="entry name" value="GMC_OXRED_2"/>
    <property type="match status" value="1"/>
</dbReference>